<dbReference type="AlphaFoldDB" id="A0A2J7QVI8"/>
<evidence type="ECO:0000313" key="2">
    <source>
        <dbReference type="EMBL" id="PNF32595.1"/>
    </source>
</evidence>
<accession>A0A2J7QVI8</accession>
<keyword evidence="3" id="KW-1185">Reference proteome</keyword>
<reference evidence="2 3" key="1">
    <citation type="submission" date="2017-12" db="EMBL/GenBank/DDBJ databases">
        <title>Hemimetabolous genomes reveal molecular basis of termite eusociality.</title>
        <authorList>
            <person name="Harrison M.C."/>
            <person name="Jongepier E."/>
            <person name="Robertson H.M."/>
            <person name="Arning N."/>
            <person name="Bitard-Feildel T."/>
            <person name="Chao H."/>
            <person name="Childers C.P."/>
            <person name="Dinh H."/>
            <person name="Doddapaneni H."/>
            <person name="Dugan S."/>
            <person name="Gowin J."/>
            <person name="Greiner C."/>
            <person name="Han Y."/>
            <person name="Hu H."/>
            <person name="Hughes D.S.T."/>
            <person name="Huylmans A.-K."/>
            <person name="Kemena C."/>
            <person name="Kremer L.P.M."/>
            <person name="Lee S.L."/>
            <person name="Lopez-Ezquerra A."/>
            <person name="Mallet L."/>
            <person name="Monroy-Kuhn J.M."/>
            <person name="Moser A."/>
            <person name="Murali S.C."/>
            <person name="Muzny D.M."/>
            <person name="Otani S."/>
            <person name="Piulachs M.-D."/>
            <person name="Poelchau M."/>
            <person name="Qu J."/>
            <person name="Schaub F."/>
            <person name="Wada-Katsumata A."/>
            <person name="Worley K.C."/>
            <person name="Xie Q."/>
            <person name="Ylla G."/>
            <person name="Poulsen M."/>
            <person name="Gibbs R.A."/>
            <person name="Schal C."/>
            <person name="Richards S."/>
            <person name="Belles X."/>
            <person name="Korb J."/>
            <person name="Bornberg-Bauer E."/>
        </authorList>
    </citation>
    <scope>NUCLEOTIDE SEQUENCE [LARGE SCALE GENOMIC DNA]</scope>
    <source>
        <tissue evidence="2">Whole body</tissue>
    </source>
</reference>
<protein>
    <submittedName>
        <fullName evidence="2">Uncharacterized protein</fullName>
    </submittedName>
</protein>
<comment type="caution">
    <text evidence="2">The sequence shown here is derived from an EMBL/GenBank/DDBJ whole genome shotgun (WGS) entry which is preliminary data.</text>
</comment>
<feature type="compositionally biased region" description="Basic residues" evidence="1">
    <location>
        <begin position="219"/>
        <end position="239"/>
    </location>
</feature>
<gene>
    <name evidence="2" type="ORF">B7P43_G18305</name>
</gene>
<name>A0A2J7QVI8_9NEOP</name>
<dbReference type="EMBL" id="NEVH01009952">
    <property type="protein sequence ID" value="PNF32595.1"/>
    <property type="molecule type" value="Genomic_DNA"/>
</dbReference>
<feature type="region of interest" description="Disordered" evidence="1">
    <location>
        <begin position="217"/>
        <end position="239"/>
    </location>
</feature>
<dbReference type="PANTHER" id="PTHR46114:SF1">
    <property type="entry name" value="ZAD DOMAIN-CONTAINING PROTEIN"/>
    <property type="match status" value="1"/>
</dbReference>
<sequence length="239" mass="28043">MWREQQNHMTDCYCCLVDVKGFNTKNKKKIAYSNLNSAICPVPHSSEIPVPLPPSSLDDIKKVINTTLVPPEKVLLPPLHIKLGLMKQFVKSLRMFHILLLTDPLFSEAMGEKEKEAWDSFKDIVHKFLGNTKDSLYKTNVQRVLAAYNAQGCKMSLKVHFLHSHVDYFPENLGGYSEEQGERFHQDVRDIERRYQGRWNANMLADYCWMIKWETEKGKQKRVQRSIKEKKKRFNRQKD</sequence>
<proteinExistence type="predicted"/>
<organism evidence="2 3">
    <name type="scientific">Cryptotermes secundus</name>
    <dbReference type="NCBI Taxonomy" id="105785"/>
    <lineage>
        <taxon>Eukaryota</taxon>
        <taxon>Metazoa</taxon>
        <taxon>Ecdysozoa</taxon>
        <taxon>Arthropoda</taxon>
        <taxon>Hexapoda</taxon>
        <taxon>Insecta</taxon>
        <taxon>Pterygota</taxon>
        <taxon>Neoptera</taxon>
        <taxon>Polyneoptera</taxon>
        <taxon>Dictyoptera</taxon>
        <taxon>Blattodea</taxon>
        <taxon>Blattoidea</taxon>
        <taxon>Termitoidae</taxon>
        <taxon>Kalotermitidae</taxon>
        <taxon>Cryptotermitinae</taxon>
        <taxon>Cryptotermes</taxon>
    </lineage>
</organism>
<evidence type="ECO:0000313" key="3">
    <source>
        <dbReference type="Proteomes" id="UP000235965"/>
    </source>
</evidence>
<dbReference type="InParanoid" id="A0A2J7QVI8"/>
<evidence type="ECO:0000256" key="1">
    <source>
        <dbReference type="SAM" id="MobiDB-lite"/>
    </source>
</evidence>
<dbReference type="Proteomes" id="UP000235965">
    <property type="component" value="Unassembled WGS sequence"/>
</dbReference>
<dbReference type="PANTHER" id="PTHR46114">
    <property type="entry name" value="APPLE DOMAIN-CONTAINING PROTEIN"/>
    <property type="match status" value="1"/>
</dbReference>